<dbReference type="SUPFAM" id="SSF52540">
    <property type="entry name" value="P-loop containing nucleoside triphosphate hydrolases"/>
    <property type="match status" value="1"/>
</dbReference>
<reference evidence="20" key="1">
    <citation type="submission" date="2015-06" db="EMBL/GenBank/DDBJ databases">
        <title>Expansion of signal transduction pathways in fungi by whole-genome duplication.</title>
        <authorList>
            <consortium name="DOE Joint Genome Institute"/>
            <person name="Corrochano L.M."/>
            <person name="Kuo A."/>
            <person name="Marcet-Houben M."/>
            <person name="Polaino S."/>
            <person name="Salamov A."/>
            <person name="Villalobos J.M."/>
            <person name="Alvarez M.I."/>
            <person name="Avalos J."/>
            <person name="Benito E.P."/>
            <person name="Benoit I."/>
            <person name="Burger G."/>
            <person name="Camino L.P."/>
            <person name="Canovas D."/>
            <person name="Cerda-Olmedo E."/>
            <person name="Cheng J.-F."/>
            <person name="Dominguez A."/>
            <person name="Elias M."/>
            <person name="Eslava A.P."/>
            <person name="Glaser F."/>
            <person name="Grimwood J."/>
            <person name="Gutierrez G."/>
            <person name="Heitman J."/>
            <person name="Henrissat B."/>
            <person name="Iturriaga E.A."/>
            <person name="Lang B.F."/>
            <person name="Lavin J.L."/>
            <person name="Lee S."/>
            <person name="Li W."/>
            <person name="Lindquist E."/>
            <person name="Lopez-Garcia S."/>
            <person name="Luque E.M."/>
            <person name="Marcos A.T."/>
            <person name="Martin J."/>
            <person name="McCluskey K."/>
            <person name="Medina H.R."/>
            <person name="Miralles-Duran A."/>
            <person name="Miyazaki A."/>
            <person name="Munoz-Torres E."/>
            <person name="Oguiza J.A."/>
            <person name="Ohm R."/>
            <person name="Olmedo M."/>
            <person name="Orejas M."/>
            <person name="Ortiz-Castellanos L."/>
            <person name="Pisabarro A.G."/>
            <person name="Rodriguez-Romero J."/>
            <person name="Ruiz-Herrera J."/>
            <person name="Ruiz-Vazquez R."/>
            <person name="Sanz C."/>
            <person name="Schackwitz W."/>
            <person name="Schmutz J."/>
            <person name="Shahriari M."/>
            <person name="Shelest E."/>
            <person name="Silva-Franco F."/>
            <person name="Soanes D."/>
            <person name="Syed K."/>
            <person name="Tagua V.G."/>
            <person name="Talbot N.J."/>
            <person name="Thon M."/>
            <person name="De vries R.P."/>
            <person name="Wiebenga A."/>
            <person name="Yadav J.S."/>
            <person name="Braun E.L."/>
            <person name="Baker S."/>
            <person name="Garre V."/>
            <person name="Horwitz B."/>
            <person name="Torres-Martinez S."/>
            <person name="Idnurm A."/>
            <person name="Herrera-Estrella A."/>
            <person name="Gabaldon T."/>
            <person name="Grigoriev I.V."/>
        </authorList>
    </citation>
    <scope>NUCLEOTIDE SEQUENCE [LARGE SCALE GENOMIC DNA]</scope>
    <source>
        <strain evidence="20">NRRL 1555(-)</strain>
    </source>
</reference>
<dbReference type="PANTHER" id="PTHR10903:SF135">
    <property type="entry name" value="TRANSLOCASE OF CHLOROPLAST 120, CHLOROPLASTIC-RELATED"/>
    <property type="match status" value="1"/>
</dbReference>
<keyword evidence="20" id="KW-1185">Reference proteome</keyword>
<organism evidence="19 20">
    <name type="scientific">Phycomyces blakesleeanus (strain ATCC 8743b / DSM 1359 / FGSC 10004 / NBRC 33097 / NRRL 1555)</name>
    <dbReference type="NCBI Taxonomy" id="763407"/>
    <lineage>
        <taxon>Eukaryota</taxon>
        <taxon>Fungi</taxon>
        <taxon>Fungi incertae sedis</taxon>
        <taxon>Mucoromycota</taxon>
        <taxon>Mucoromycotina</taxon>
        <taxon>Mucoromycetes</taxon>
        <taxon>Mucorales</taxon>
        <taxon>Phycomycetaceae</taxon>
        <taxon>Phycomyces</taxon>
    </lineage>
</organism>
<feature type="region of interest" description="Disordered" evidence="17">
    <location>
        <begin position="26"/>
        <end position="69"/>
    </location>
</feature>
<evidence type="ECO:0000259" key="18">
    <source>
        <dbReference type="Pfam" id="PF04548"/>
    </source>
</evidence>
<protein>
    <recommendedName>
        <fullName evidence="18">AIG1-type G domain-containing protein</fullName>
    </recommendedName>
</protein>
<dbReference type="InterPro" id="IPR006703">
    <property type="entry name" value="G_AIG1"/>
</dbReference>
<proteinExistence type="predicted"/>
<evidence type="ECO:0000256" key="17">
    <source>
        <dbReference type="SAM" id="MobiDB-lite"/>
    </source>
</evidence>
<dbReference type="InParanoid" id="A0A162TCQ8"/>
<dbReference type="STRING" id="763407.A0A162TCQ8"/>
<evidence type="ECO:0000256" key="10">
    <source>
        <dbReference type="ARBA" id="ARBA00022805"/>
    </source>
</evidence>
<keyword evidence="5" id="KW-0934">Plastid</keyword>
<dbReference type="RefSeq" id="XP_018285602.1">
    <property type="nucleotide sequence ID" value="XM_018432688.1"/>
</dbReference>
<evidence type="ECO:0000256" key="13">
    <source>
        <dbReference type="ARBA" id="ARBA00022989"/>
    </source>
</evidence>
<evidence type="ECO:0000256" key="2">
    <source>
        <dbReference type="ARBA" id="ARBA00004167"/>
    </source>
</evidence>
<comment type="cofactor">
    <cofactor evidence="1">
        <name>Mg(2+)</name>
        <dbReference type="ChEBI" id="CHEBI:18420"/>
    </cofactor>
</comment>
<dbReference type="OrthoDB" id="8954335at2759"/>
<dbReference type="InterPro" id="IPR045058">
    <property type="entry name" value="GIMA/IAN/Toc"/>
</dbReference>
<dbReference type="Gene3D" id="3.40.50.300">
    <property type="entry name" value="P-loop containing nucleotide triphosphate hydrolases"/>
    <property type="match status" value="1"/>
</dbReference>
<accession>A0A162TCQ8</accession>
<evidence type="ECO:0000256" key="6">
    <source>
        <dbReference type="ARBA" id="ARBA00022692"/>
    </source>
</evidence>
<evidence type="ECO:0000256" key="9">
    <source>
        <dbReference type="ARBA" id="ARBA00022801"/>
    </source>
</evidence>
<dbReference type="GO" id="GO:0016020">
    <property type="term" value="C:membrane"/>
    <property type="evidence" value="ECO:0007669"/>
    <property type="project" value="UniProtKB-SubCell"/>
</dbReference>
<feature type="compositionally biased region" description="Polar residues" evidence="17">
    <location>
        <begin position="47"/>
        <end position="69"/>
    </location>
</feature>
<evidence type="ECO:0000256" key="1">
    <source>
        <dbReference type="ARBA" id="ARBA00001946"/>
    </source>
</evidence>
<dbReference type="GO" id="GO:0046872">
    <property type="term" value="F:metal ion binding"/>
    <property type="evidence" value="ECO:0007669"/>
    <property type="project" value="UniProtKB-KW"/>
</dbReference>
<dbReference type="Proteomes" id="UP000077315">
    <property type="component" value="Unassembled WGS sequence"/>
</dbReference>
<evidence type="ECO:0000256" key="16">
    <source>
        <dbReference type="ARBA" id="ARBA00024013"/>
    </source>
</evidence>
<keyword evidence="7" id="KW-0479">Metal-binding</keyword>
<keyword evidence="4" id="KW-0150">Chloroplast</keyword>
<dbReference type="GO" id="GO:0016787">
    <property type="term" value="F:hydrolase activity"/>
    <property type="evidence" value="ECO:0007669"/>
    <property type="project" value="UniProtKB-KW"/>
</dbReference>
<keyword evidence="14" id="KW-0342">GTP-binding</keyword>
<keyword evidence="10" id="KW-1002">Plastid outer membrane</keyword>
<keyword evidence="15" id="KW-0472">Membrane</keyword>
<dbReference type="GO" id="GO:0005525">
    <property type="term" value="F:GTP binding"/>
    <property type="evidence" value="ECO:0007669"/>
    <property type="project" value="UniProtKB-KW"/>
</dbReference>
<keyword evidence="6" id="KW-0812">Transmembrane</keyword>
<dbReference type="GO" id="GO:0015031">
    <property type="term" value="P:protein transport"/>
    <property type="evidence" value="ECO:0007669"/>
    <property type="project" value="UniProtKB-KW"/>
</dbReference>
<dbReference type="InterPro" id="IPR027417">
    <property type="entry name" value="P-loop_NTPase"/>
</dbReference>
<evidence type="ECO:0000256" key="11">
    <source>
        <dbReference type="ARBA" id="ARBA00022842"/>
    </source>
</evidence>
<dbReference type="EMBL" id="KV440999">
    <property type="protein sequence ID" value="OAD67562.1"/>
    <property type="molecule type" value="Genomic_DNA"/>
</dbReference>
<evidence type="ECO:0000256" key="12">
    <source>
        <dbReference type="ARBA" id="ARBA00022927"/>
    </source>
</evidence>
<evidence type="ECO:0000256" key="15">
    <source>
        <dbReference type="ARBA" id="ARBA00023136"/>
    </source>
</evidence>
<keyword evidence="13" id="KW-1133">Transmembrane helix</keyword>
<comment type="subcellular location">
    <subcellularLocation>
        <location evidence="2">Membrane</location>
        <topology evidence="2">Single-pass membrane protein</topology>
    </subcellularLocation>
    <subcellularLocation>
        <location evidence="16">Plastid</location>
        <location evidence="16">Chloroplast outer membrane</location>
    </subcellularLocation>
</comment>
<dbReference type="GeneID" id="28993594"/>
<dbReference type="VEuPathDB" id="FungiDB:PHYBLDRAFT_151462"/>
<dbReference type="PANTHER" id="PTHR10903">
    <property type="entry name" value="GTPASE, IMAP FAMILY MEMBER-RELATED"/>
    <property type="match status" value="1"/>
</dbReference>
<name>A0A162TCQ8_PHYB8</name>
<evidence type="ECO:0000256" key="14">
    <source>
        <dbReference type="ARBA" id="ARBA00023134"/>
    </source>
</evidence>
<dbReference type="AlphaFoldDB" id="A0A162TCQ8"/>
<keyword evidence="9" id="KW-0378">Hydrolase</keyword>
<dbReference type="Pfam" id="PF04548">
    <property type="entry name" value="AIG1"/>
    <property type="match status" value="1"/>
</dbReference>
<feature type="domain" description="AIG1-type G" evidence="18">
    <location>
        <begin position="130"/>
        <end position="267"/>
    </location>
</feature>
<gene>
    <name evidence="19" type="ORF">PHYBLDRAFT_151462</name>
</gene>
<evidence type="ECO:0000256" key="7">
    <source>
        <dbReference type="ARBA" id="ARBA00022723"/>
    </source>
</evidence>
<evidence type="ECO:0000256" key="4">
    <source>
        <dbReference type="ARBA" id="ARBA00022528"/>
    </source>
</evidence>
<evidence type="ECO:0000313" key="20">
    <source>
        <dbReference type="Proteomes" id="UP000077315"/>
    </source>
</evidence>
<keyword evidence="12" id="KW-0653">Protein transport</keyword>
<keyword evidence="11" id="KW-0460">Magnesium</keyword>
<sequence length="351" mass="39854">MNHQLENLNHGRSFEPNTRVLYRSVTQVEQKKPSIPHYNGRPIGPHTMSSRRPNPRSNETSYQENIRPNNPIQNEAKIDYIPDDLVQINGELPLPFIHPSSKGTEDSNHKSTLLALGGDEESTMRHYVLIPLGKTGDGKSSLLNAMFGYEQFVAKTKAKSVTEHITERTSVWTTGTHDAVITVADTPGFADSYGRSTEFNMSIKEYILDIGSRLGIDAFLLVFKFKASWVMKVLKEFANMMQDIEPDTWWDHVILVFTCVDYNSDISTDIFEKKLYISNELIKTIQAEFNLTTPPTFVFVSSKQQANCAHFSGKGTCDCKNEVHYKLDRMRKLKQAIAAKNDAGRWFPKEI</sequence>
<evidence type="ECO:0000313" key="19">
    <source>
        <dbReference type="EMBL" id="OAD67562.1"/>
    </source>
</evidence>
<evidence type="ECO:0000256" key="8">
    <source>
        <dbReference type="ARBA" id="ARBA00022741"/>
    </source>
</evidence>
<evidence type="ECO:0000256" key="3">
    <source>
        <dbReference type="ARBA" id="ARBA00022448"/>
    </source>
</evidence>
<evidence type="ECO:0000256" key="5">
    <source>
        <dbReference type="ARBA" id="ARBA00022640"/>
    </source>
</evidence>
<keyword evidence="8" id="KW-0547">Nucleotide-binding</keyword>
<keyword evidence="3" id="KW-0813">Transport</keyword>